<dbReference type="UniPathway" id="UPA00219"/>
<evidence type="ECO:0000256" key="9">
    <source>
        <dbReference type="ARBA" id="ARBA00023316"/>
    </source>
</evidence>
<keyword evidence="1 10" id="KW-1003">Cell membrane</keyword>
<dbReference type="GO" id="GO:0005975">
    <property type="term" value="P:carbohydrate metabolic process"/>
    <property type="evidence" value="ECO:0007669"/>
    <property type="project" value="InterPro"/>
</dbReference>
<feature type="binding site" evidence="10">
    <location>
        <position position="125"/>
    </location>
    <ligand>
        <name>UDP-N-acetyl-alpha-D-glucosamine</name>
        <dbReference type="ChEBI" id="CHEBI:57705"/>
    </ligand>
</feature>
<dbReference type="KEGG" id="bih:BIP78_1560"/>
<evidence type="ECO:0000256" key="10">
    <source>
        <dbReference type="HAMAP-Rule" id="MF_00033"/>
    </source>
</evidence>
<feature type="binding site" evidence="10">
    <location>
        <position position="166"/>
    </location>
    <ligand>
        <name>UDP-N-acetyl-alpha-D-glucosamine</name>
        <dbReference type="ChEBI" id="CHEBI:57705"/>
    </ligand>
</feature>
<dbReference type="AlphaFoldDB" id="A0A410FW88"/>
<dbReference type="GO" id="GO:0005886">
    <property type="term" value="C:plasma membrane"/>
    <property type="evidence" value="ECO:0007669"/>
    <property type="project" value="UniProtKB-SubCell"/>
</dbReference>
<protein>
    <recommendedName>
        <fullName evidence="10">UDP-N-acetylglucosamine--N-acetylmuramyl-(pentapeptide) pyrophosphoryl-undecaprenol N-acetylglucosamine transferase</fullName>
        <ecNumber evidence="10">2.4.1.227</ecNumber>
    </recommendedName>
    <alternativeName>
        <fullName evidence="10">Undecaprenyl-PP-MurNAc-pentapeptide-UDPGlcNAc GlcNAc transferase</fullName>
    </alternativeName>
</protein>
<feature type="domain" description="Glycosyl transferase family 28 C-terminal" evidence="12">
    <location>
        <begin position="180"/>
        <end position="341"/>
    </location>
</feature>
<accession>A0A410FW88</accession>
<dbReference type="PANTHER" id="PTHR21015">
    <property type="entry name" value="UDP-N-ACETYLGLUCOSAMINE--N-ACETYLMURAMYL-(PENTAPEPTIDE) PYROPHOSPHORYL-UNDECAPRENOL N-ACETYLGLUCOSAMINE TRANSFERASE 1"/>
    <property type="match status" value="1"/>
</dbReference>
<evidence type="ECO:0000256" key="7">
    <source>
        <dbReference type="ARBA" id="ARBA00023136"/>
    </source>
</evidence>
<keyword evidence="2 10" id="KW-0132">Cell division</keyword>
<gene>
    <name evidence="10" type="primary">murG</name>
    <name evidence="13" type="ORF">BIP78_1560</name>
</gene>
<dbReference type="Pfam" id="PF04101">
    <property type="entry name" value="Glyco_tran_28_C"/>
    <property type="match status" value="1"/>
</dbReference>
<evidence type="ECO:0000313" key="13">
    <source>
        <dbReference type="EMBL" id="QAA77326.1"/>
    </source>
</evidence>
<comment type="pathway">
    <text evidence="10">Cell wall biogenesis; peptidoglycan biosynthesis.</text>
</comment>
<sequence length="357" mass="38221">MKVLVAAGGTGGHVYPALAVVEELRANGALSRCAWVGNPHGLEQRAVALHPWIEFLPLSSRGIDRRRPWTWPLSFAQTLTRVVRALVMVRRFDPDVVLGTGGHAAFAPLVAAWLLGIPTAIHEQNVRMGLSNRLLARRADVVLLSYPTTRGVPRQARVQVIGNPVRRSVRDVPRHLGEELLVVGGSLGSRRLVEAMVQVAPELAQTPGLRMRVVVGQAAPVGDVTRALAEAGVPAEVVQYAEPFAEALSRARLVVARAGATTVAEVAAAGRPAVFVPWDGATDRHQHDNAWAMAQAGGCRVVTEDAVARDLGGVVRELWNDDQRLRDMAFAARAAARPDAARLAAQALIALVEGARL</sequence>
<keyword evidence="8 10" id="KW-0131">Cell cycle</keyword>
<comment type="similarity">
    <text evidence="10">Belongs to the glycosyltransferase 28 family. MurG subfamily.</text>
</comment>
<dbReference type="PANTHER" id="PTHR21015:SF22">
    <property type="entry name" value="GLYCOSYLTRANSFERASE"/>
    <property type="match status" value="1"/>
</dbReference>
<evidence type="ECO:0000256" key="5">
    <source>
        <dbReference type="ARBA" id="ARBA00022960"/>
    </source>
</evidence>
<dbReference type="GO" id="GO:0051991">
    <property type="term" value="F:UDP-N-acetyl-D-glucosamine:N-acetylmuramoyl-L-alanyl-D-glutamyl-meso-2,6-diaminopimelyl-D-alanyl-D-alanine-diphosphoundecaprenol 4-beta-N-acetylglucosaminlytransferase activity"/>
    <property type="evidence" value="ECO:0007669"/>
    <property type="project" value="RHEA"/>
</dbReference>
<evidence type="ECO:0000256" key="4">
    <source>
        <dbReference type="ARBA" id="ARBA00022679"/>
    </source>
</evidence>
<evidence type="ECO:0000256" key="3">
    <source>
        <dbReference type="ARBA" id="ARBA00022676"/>
    </source>
</evidence>
<feature type="binding site" evidence="10">
    <location>
        <begin position="10"/>
        <end position="12"/>
    </location>
    <ligand>
        <name>UDP-N-acetyl-alpha-D-glucosamine</name>
        <dbReference type="ChEBI" id="CHEBI:57705"/>
    </ligand>
</feature>
<keyword evidence="6 10" id="KW-0573">Peptidoglycan synthesis</keyword>
<comment type="caution">
    <text evidence="10">Lacks conserved residue(s) required for the propagation of feature annotation.</text>
</comment>
<comment type="subcellular location">
    <subcellularLocation>
        <location evidence="10">Cell membrane</location>
        <topology evidence="10">Peripheral membrane protein</topology>
        <orientation evidence="10">Cytoplasmic side</orientation>
    </subcellularLocation>
</comment>
<comment type="function">
    <text evidence="10">Cell wall formation. Catalyzes the transfer of a GlcNAc subunit on undecaprenyl-pyrophosphoryl-MurNAc-pentapeptide (lipid intermediate I) to form undecaprenyl-pyrophosphoryl-MurNAc-(pentapeptide)GlcNAc (lipid intermediate II).</text>
</comment>
<organism evidence="13 14">
    <name type="scientific">Bipolaricaulis sibiricus</name>
    <dbReference type="NCBI Taxonomy" id="2501609"/>
    <lineage>
        <taxon>Bacteria</taxon>
        <taxon>Candidatus Bipolaricaulota</taxon>
        <taxon>Candidatus Bipolaricaulia</taxon>
        <taxon>Candidatus Bipolaricaulales</taxon>
        <taxon>Candidatus Bipolaricaulaceae</taxon>
        <taxon>Candidatus Bipolaricaulis</taxon>
    </lineage>
</organism>
<feature type="binding site" evidence="10">
    <location>
        <position position="286"/>
    </location>
    <ligand>
        <name>UDP-N-acetyl-alpha-D-glucosamine</name>
        <dbReference type="ChEBI" id="CHEBI:57705"/>
    </ligand>
</feature>
<dbReference type="EMBL" id="CP034928">
    <property type="protein sequence ID" value="QAA77326.1"/>
    <property type="molecule type" value="Genomic_DNA"/>
</dbReference>
<evidence type="ECO:0000256" key="8">
    <source>
        <dbReference type="ARBA" id="ARBA00023306"/>
    </source>
</evidence>
<keyword evidence="3 10" id="KW-0328">Glycosyltransferase</keyword>
<feature type="binding site" evidence="10">
    <location>
        <position position="186"/>
    </location>
    <ligand>
        <name>UDP-N-acetyl-alpha-D-glucosamine</name>
        <dbReference type="ChEBI" id="CHEBI:57705"/>
    </ligand>
</feature>
<evidence type="ECO:0000259" key="11">
    <source>
        <dbReference type="Pfam" id="PF03033"/>
    </source>
</evidence>
<keyword evidence="4 10" id="KW-0808">Transferase</keyword>
<dbReference type="GO" id="GO:0009252">
    <property type="term" value="P:peptidoglycan biosynthetic process"/>
    <property type="evidence" value="ECO:0007669"/>
    <property type="project" value="UniProtKB-UniRule"/>
</dbReference>
<dbReference type="InterPro" id="IPR007235">
    <property type="entry name" value="Glyco_trans_28_C"/>
</dbReference>
<dbReference type="GO" id="GO:0008360">
    <property type="term" value="P:regulation of cell shape"/>
    <property type="evidence" value="ECO:0007669"/>
    <property type="project" value="UniProtKB-KW"/>
</dbReference>
<dbReference type="Gene3D" id="3.40.50.2000">
    <property type="entry name" value="Glycogen Phosphorylase B"/>
    <property type="match status" value="2"/>
</dbReference>
<dbReference type="NCBIfam" id="TIGR01133">
    <property type="entry name" value="murG"/>
    <property type="match status" value="1"/>
</dbReference>
<dbReference type="GO" id="GO:0051301">
    <property type="term" value="P:cell division"/>
    <property type="evidence" value="ECO:0007669"/>
    <property type="project" value="UniProtKB-KW"/>
</dbReference>
<evidence type="ECO:0000313" key="14">
    <source>
        <dbReference type="Proteomes" id="UP000287233"/>
    </source>
</evidence>
<dbReference type="GO" id="GO:0050511">
    <property type="term" value="F:undecaprenyldiphospho-muramoylpentapeptide beta-N-acetylglucosaminyltransferase activity"/>
    <property type="evidence" value="ECO:0007669"/>
    <property type="project" value="UniProtKB-UniRule"/>
</dbReference>
<evidence type="ECO:0000256" key="6">
    <source>
        <dbReference type="ARBA" id="ARBA00022984"/>
    </source>
</evidence>
<feature type="domain" description="Glycosyltransferase family 28 N-terminal" evidence="11">
    <location>
        <begin position="3"/>
        <end position="142"/>
    </location>
</feature>
<dbReference type="InterPro" id="IPR004276">
    <property type="entry name" value="GlycoTrans_28_N"/>
</dbReference>
<evidence type="ECO:0000256" key="1">
    <source>
        <dbReference type="ARBA" id="ARBA00022475"/>
    </source>
</evidence>
<dbReference type="Proteomes" id="UP000287233">
    <property type="component" value="Chromosome"/>
</dbReference>
<evidence type="ECO:0000259" key="12">
    <source>
        <dbReference type="Pfam" id="PF04101"/>
    </source>
</evidence>
<dbReference type="HAMAP" id="MF_00033">
    <property type="entry name" value="MurG"/>
    <property type="match status" value="1"/>
</dbReference>
<dbReference type="EC" id="2.4.1.227" evidence="10"/>
<dbReference type="SUPFAM" id="SSF53756">
    <property type="entry name" value="UDP-Glycosyltransferase/glycogen phosphorylase"/>
    <property type="match status" value="1"/>
</dbReference>
<dbReference type="CDD" id="cd03785">
    <property type="entry name" value="GT28_MurG"/>
    <property type="match status" value="1"/>
</dbReference>
<dbReference type="Pfam" id="PF03033">
    <property type="entry name" value="Glyco_transf_28"/>
    <property type="match status" value="1"/>
</dbReference>
<dbReference type="InterPro" id="IPR006009">
    <property type="entry name" value="GlcNAc_MurG"/>
</dbReference>
<evidence type="ECO:0000256" key="2">
    <source>
        <dbReference type="ARBA" id="ARBA00022618"/>
    </source>
</evidence>
<keyword evidence="5 10" id="KW-0133">Cell shape</keyword>
<dbReference type="GO" id="GO:0071555">
    <property type="term" value="P:cell wall organization"/>
    <property type="evidence" value="ECO:0007669"/>
    <property type="project" value="UniProtKB-KW"/>
</dbReference>
<comment type="catalytic activity">
    <reaction evidence="10">
        <text>di-trans,octa-cis-undecaprenyl diphospho-N-acetyl-alpha-D-muramoyl-L-alanyl-D-glutamyl-meso-2,6-diaminopimeloyl-D-alanyl-D-alanine + UDP-N-acetyl-alpha-D-glucosamine = di-trans,octa-cis-undecaprenyl diphospho-[N-acetyl-alpha-D-glucosaminyl-(1-&gt;4)]-N-acetyl-alpha-D-muramoyl-L-alanyl-D-glutamyl-meso-2,6-diaminopimeloyl-D-alanyl-D-alanine + UDP + H(+)</text>
        <dbReference type="Rhea" id="RHEA:31227"/>
        <dbReference type="ChEBI" id="CHEBI:15378"/>
        <dbReference type="ChEBI" id="CHEBI:57705"/>
        <dbReference type="ChEBI" id="CHEBI:58223"/>
        <dbReference type="ChEBI" id="CHEBI:61387"/>
        <dbReference type="ChEBI" id="CHEBI:61388"/>
        <dbReference type="EC" id="2.4.1.227"/>
    </reaction>
</comment>
<reference evidence="14" key="1">
    <citation type="submission" date="2018-12" db="EMBL/GenBank/DDBJ databases">
        <title>Complete genome sequence of an uncultured bacterium of the candidate phylum Bipolaricaulota.</title>
        <authorList>
            <person name="Kadnikov V.V."/>
            <person name="Mardanov A.V."/>
            <person name="Beletsky A.V."/>
            <person name="Frank Y.A."/>
            <person name="Karnachuk O.V."/>
            <person name="Ravin N.V."/>
        </authorList>
    </citation>
    <scope>NUCLEOTIDE SEQUENCE [LARGE SCALE GENOMIC DNA]</scope>
</reference>
<proteinExistence type="inferred from homology"/>
<keyword evidence="7 10" id="KW-0472">Membrane</keyword>
<name>A0A410FW88_BIPS1</name>
<keyword evidence="9 10" id="KW-0961">Cell wall biogenesis/degradation</keyword>